<dbReference type="Proteomes" id="UP000324832">
    <property type="component" value="Unassembled WGS sequence"/>
</dbReference>
<name>A0A5E4QBP6_9NEOP</name>
<protein>
    <submittedName>
        <fullName evidence="1">Uncharacterized protein</fullName>
    </submittedName>
</protein>
<dbReference type="AlphaFoldDB" id="A0A5E4QBP6"/>
<sequence length="58" mass="6512">MVLSMGTLKQQVRYVADGSGYHSALAVTTNDHHSRFALGERALELHNSIPELRFRDSK</sequence>
<reference evidence="1 2" key="1">
    <citation type="submission" date="2017-07" db="EMBL/GenBank/DDBJ databases">
        <authorList>
            <person name="Talla V."/>
            <person name="Backstrom N."/>
        </authorList>
    </citation>
    <scope>NUCLEOTIDE SEQUENCE [LARGE SCALE GENOMIC DNA]</scope>
</reference>
<evidence type="ECO:0000313" key="2">
    <source>
        <dbReference type="Proteomes" id="UP000324832"/>
    </source>
</evidence>
<organism evidence="1 2">
    <name type="scientific">Leptidea sinapis</name>
    <dbReference type="NCBI Taxonomy" id="189913"/>
    <lineage>
        <taxon>Eukaryota</taxon>
        <taxon>Metazoa</taxon>
        <taxon>Ecdysozoa</taxon>
        <taxon>Arthropoda</taxon>
        <taxon>Hexapoda</taxon>
        <taxon>Insecta</taxon>
        <taxon>Pterygota</taxon>
        <taxon>Neoptera</taxon>
        <taxon>Endopterygota</taxon>
        <taxon>Lepidoptera</taxon>
        <taxon>Glossata</taxon>
        <taxon>Ditrysia</taxon>
        <taxon>Papilionoidea</taxon>
        <taxon>Pieridae</taxon>
        <taxon>Dismorphiinae</taxon>
        <taxon>Leptidea</taxon>
    </lineage>
</organism>
<evidence type="ECO:0000313" key="1">
    <source>
        <dbReference type="EMBL" id="VVC95686.1"/>
    </source>
</evidence>
<accession>A0A5E4QBP6</accession>
<gene>
    <name evidence="1" type="ORF">LSINAPIS_LOCUS7347</name>
</gene>
<proteinExistence type="predicted"/>
<dbReference type="EMBL" id="FZQP02002415">
    <property type="protein sequence ID" value="VVC95686.1"/>
    <property type="molecule type" value="Genomic_DNA"/>
</dbReference>
<keyword evidence="2" id="KW-1185">Reference proteome</keyword>